<feature type="compositionally biased region" description="Polar residues" evidence="1">
    <location>
        <begin position="228"/>
        <end position="246"/>
    </location>
</feature>
<dbReference type="AlphaFoldDB" id="A0A8H7WBX6"/>
<sequence>MPGILIPDNFQIDDKGQSDQPERQLEAELPVVEPPDPLWLPIGHIPSMLASEAAEILIKYDPNFQWKISPNSSWDMSAWGMMLWQDLMSHICWSQATINICPSWFGEDRRWSTDIDPDFAVLDKILRENYDTWLAVQKEMIRSQEEDVFQKNFAQAVQSTEDSEEGQTSQQSRNTPDTPASVESQADQNGQQSWSTSDSPKGEEIPARRNNQQGQSTPDTSNSEELEAGQNSPQRRDTPSTPTSEDSLAVHDDQDDGESRRLSKSSWSGRLRRRR</sequence>
<name>A0A8H7WBX6_9HELO</name>
<gene>
    <name evidence="2" type="ORF">IFR04_004858</name>
</gene>
<feature type="compositionally biased region" description="Polar residues" evidence="1">
    <location>
        <begin position="156"/>
        <end position="199"/>
    </location>
</feature>
<feature type="compositionally biased region" description="Polar residues" evidence="1">
    <location>
        <begin position="209"/>
        <end position="221"/>
    </location>
</feature>
<protein>
    <submittedName>
        <fullName evidence="2">Uncharacterized protein</fullName>
    </submittedName>
</protein>
<proteinExistence type="predicted"/>
<keyword evidence="3" id="KW-1185">Reference proteome</keyword>
<accession>A0A8H7WBX6</accession>
<feature type="compositionally biased region" description="Basic and acidic residues" evidence="1">
    <location>
        <begin position="248"/>
        <end position="261"/>
    </location>
</feature>
<dbReference type="EMBL" id="JAFJYH010000056">
    <property type="protein sequence ID" value="KAG4421999.1"/>
    <property type="molecule type" value="Genomic_DNA"/>
</dbReference>
<evidence type="ECO:0000313" key="3">
    <source>
        <dbReference type="Proteomes" id="UP000664132"/>
    </source>
</evidence>
<dbReference type="Proteomes" id="UP000664132">
    <property type="component" value="Unassembled WGS sequence"/>
</dbReference>
<feature type="region of interest" description="Disordered" evidence="1">
    <location>
        <begin position="156"/>
        <end position="275"/>
    </location>
</feature>
<reference evidence="2" key="1">
    <citation type="submission" date="2021-02" db="EMBL/GenBank/DDBJ databases">
        <title>Genome sequence Cadophora malorum strain M34.</title>
        <authorList>
            <person name="Stefanovic E."/>
            <person name="Vu D."/>
            <person name="Scully C."/>
            <person name="Dijksterhuis J."/>
            <person name="Roader J."/>
            <person name="Houbraken J."/>
        </authorList>
    </citation>
    <scope>NUCLEOTIDE SEQUENCE</scope>
    <source>
        <strain evidence="2">M34</strain>
    </source>
</reference>
<evidence type="ECO:0000313" key="2">
    <source>
        <dbReference type="EMBL" id="KAG4421999.1"/>
    </source>
</evidence>
<organism evidence="2 3">
    <name type="scientific">Cadophora malorum</name>
    <dbReference type="NCBI Taxonomy" id="108018"/>
    <lineage>
        <taxon>Eukaryota</taxon>
        <taxon>Fungi</taxon>
        <taxon>Dikarya</taxon>
        <taxon>Ascomycota</taxon>
        <taxon>Pezizomycotina</taxon>
        <taxon>Leotiomycetes</taxon>
        <taxon>Helotiales</taxon>
        <taxon>Ploettnerulaceae</taxon>
        <taxon>Cadophora</taxon>
    </lineage>
</organism>
<comment type="caution">
    <text evidence="2">The sequence shown here is derived from an EMBL/GenBank/DDBJ whole genome shotgun (WGS) entry which is preliminary data.</text>
</comment>
<evidence type="ECO:0000256" key="1">
    <source>
        <dbReference type="SAM" id="MobiDB-lite"/>
    </source>
</evidence>